<dbReference type="InterPro" id="IPR036291">
    <property type="entry name" value="NAD(P)-bd_dom_sf"/>
</dbReference>
<dbReference type="Pfam" id="PF08240">
    <property type="entry name" value="ADH_N"/>
    <property type="match status" value="1"/>
</dbReference>
<dbReference type="AlphaFoldDB" id="A0A933L3N4"/>
<dbReference type="FunFam" id="3.40.50.720:FF:000003">
    <property type="entry name" value="S-(hydroxymethyl)glutathione dehydrogenase"/>
    <property type="match status" value="1"/>
</dbReference>
<evidence type="ECO:0000256" key="6">
    <source>
        <dbReference type="RuleBase" id="RU361277"/>
    </source>
</evidence>
<evidence type="ECO:0000313" key="9">
    <source>
        <dbReference type="Proteomes" id="UP000782610"/>
    </source>
</evidence>
<dbReference type="SMART" id="SM00829">
    <property type="entry name" value="PKS_ER"/>
    <property type="match status" value="1"/>
</dbReference>
<dbReference type="PANTHER" id="PTHR43880:SF12">
    <property type="entry name" value="ALCOHOL DEHYDROGENASE CLASS-3"/>
    <property type="match status" value="1"/>
</dbReference>
<comment type="caution">
    <text evidence="8">The sequence shown here is derived from an EMBL/GenBank/DDBJ whole genome shotgun (WGS) entry which is preliminary data.</text>
</comment>
<protein>
    <submittedName>
        <fullName evidence="8">NAD(P)-dependent alcohol dehydrogenase</fullName>
    </submittedName>
</protein>
<comment type="cofactor">
    <cofactor evidence="1 6">
        <name>Zn(2+)</name>
        <dbReference type="ChEBI" id="CHEBI:29105"/>
    </cofactor>
</comment>
<dbReference type="PANTHER" id="PTHR43880">
    <property type="entry name" value="ALCOHOL DEHYDROGENASE"/>
    <property type="match status" value="1"/>
</dbReference>
<dbReference type="Pfam" id="PF00107">
    <property type="entry name" value="ADH_zinc_N"/>
    <property type="match status" value="1"/>
</dbReference>
<evidence type="ECO:0000256" key="1">
    <source>
        <dbReference type="ARBA" id="ARBA00001947"/>
    </source>
</evidence>
<dbReference type="CDD" id="cd08278">
    <property type="entry name" value="benzyl_alcohol_DH"/>
    <property type="match status" value="1"/>
</dbReference>
<organism evidence="8 9">
    <name type="scientific">Devosia nanyangense</name>
    <dbReference type="NCBI Taxonomy" id="1228055"/>
    <lineage>
        <taxon>Bacteria</taxon>
        <taxon>Pseudomonadati</taxon>
        <taxon>Pseudomonadota</taxon>
        <taxon>Alphaproteobacteria</taxon>
        <taxon>Hyphomicrobiales</taxon>
        <taxon>Devosiaceae</taxon>
        <taxon>Devosia</taxon>
    </lineage>
</organism>
<evidence type="ECO:0000313" key="8">
    <source>
        <dbReference type="EMBL" id="MBI4922233.1"/>
    </source>
</evidence>
<keyword evidence="5" id="KW-0520">NAD</keyword>
<dbReference type="GO" id="GO:0005829">
    <property type="term" value="C:cytosol"/>
    <property type="evidence" value="ECO:0007669"/>
    <property type="project" value="TreeGrafter"/>
</dbReference>
<reference evidence="8" key="1">
    <citation type="submission" date="2020-07" db="EMBL/GenBank/DDBJ databases">
        <title>Huge and variable diversity of episymbiotic CPR bacteria and DPANN archaea in groundwater ecosystems.</title>
        <authorList>
            <person name="He C.Y."/>
            <person name="Keren R."/>
            <person name="Whittaker M."/>
            <person name="Farag I.F."/>
            <person name="Doudna J."/>
            <person name="Cate J.H.D."/>
            <person name="Banfield J.F."/>
        </authorList>
    </citation>
    <scope>NUCLEOTIDE SEQUENCE</scope>
    <source>
        <strain evidence="8">NC_groundwater_1586_Pr3_B-0.1um_66_15</strain>
    </source>
</reference>
<dbReference type="InterPro" id="IPR002328">
    <property type="entry name" value="ADH_Zn_CS"/>
</dbReference>
<name>A0A933L3N4_9HYPH</name>
<dbReference type="GO" id="GO:0008270">
    <property type="term" value="F:zinc ion binding"/>
    <property type="evidence" value="ECO:0007669"/>
    <property type="project" value="InterPro"/>
</dbReference>
<dbReference type="InterPro" id="IPR013154">
    <property type="entry name" value="ADH-like_N"/>
</dbReference>
<dbReference type="GO" id="GO:0046294">
    <property type="term" value="P:formaldehyde catabolic process"/>
    <property type="evidence" value="ECO:0007669"/>
    <property type="project" value="TreeGrafter"/>
</dbReference>
<proteinExistence type="inferred from homology"/>
<dbReference type="SUPFAM" id="SSF50129">
    <property type="entry name" value="GroES-like"/>
    <property type="match status" value="1"/>
</dbReference>
<evidence type="ECO:0000256" key="4">
    <source>
        <dbReference type="ARBA" id="ARBA00023002"/>
    </source>
</evidence>
<keyword evidence="4" id="KW-0560">Oxidoreductase</keyword>
<evidence type="ECO:0000256" key="3">
    <source>
        <dbReference type="ARBA" id="ARBA00022833"/>
    </source>
</evidence>
<feature type="domain" description="Enoyl reductase (ER)" evidence="7">
    <location>
        <begin position="12"/>
        <end position="364"/>
    </location>
</feature>
<dbReference type="EMBL" id="JACRAF010000029">
    <property type="protein sequence ID" value="MBI4922233.1"/>
    <property type="molecule type" value="Genomic_DNA"/>
</dbReference>
<dbReference type="SUPFAM" id="SSF51735">
    <property type="entry name" value="NAD(P)-binding Rossmann-fold domains"/>
    <property type="match status" value="1"/>
</dbReference>
<comment type="similarity">
    <text evidence="6">Belongs to the zinc-containing alcohol dehydrogenase family.</text>
</comment>
<dbReference type="PROSITE" id="PS00059">
    <property type="entry name" value="ADH_ZINC"/>
    <property type="match status" value="1"/>
</dbReference>
<sequence>MDITAAVARGIGQPFSIEPVEIEEPRDDEVLVRLVATGICHTDMSMRDHKIYPVPHPVVLGHEGAGVIERVGKAVTKVVPGDHVILVSGACGHCPSCEAGLPVYCYHFNEHNFYGSRADGTSPLSQHGEMVHYFQAQSSFATFSIARERNVVRVPKEAPLEMLGPFGCGVMTGAGAIINSMTVDVGDSVAVFGTGAVGLSAIMAAKLVGAATIVAVDMLDSRLDLARELGATDTINPQKEDMAAALKRITGGGGLNYALDTTANMGVLRQAIDALAPRGTCGFVGGAPPGMELTIDVEHVMVGGRTIRGIIQGDSNADVFLPKLVELFVKGRFPIHKLIRFYPFAEINTAVEDALSGKVVKPVLRF</sequence>
<dbReference type="InterPro" id="IPR020843">
    <property type="entry name" value="ER"/>
</dbReference>
<dbReference type="GO" id="GO:0051903">
    <property type="term" value="F:S-(hydroxymethyl)glutathione dehydrogenase [NAD(P)+] activity"/>
    <property type="evidence" value="ECO:0007669"/>
    <property type="project" value="TreeGrafter"/>
</dbReference>
<evidence type="ECO:0000259" key="7">
    <source>
        <dbReference type="SMART" id="SM00829"/>
    </source>
</evidence>
<dbReference type="InterPro" id="IPR011032">
    <property type="entry name" value="GroES-like_sf"/>
</dbReference>
<evidence type="ECO:0000256" key="2">
    <source>
        <dbReference type="ARBA" id="ARBA00022723"/>
    </source>
</evidence>
<dbReference type="Gene3D" id="3.90.180.10">
    <property type="entry name" value="Medium-chain alcohol dehydrogenases, catalytic domain"/>
    <property type="match status" value="1"/>
</dbReference>
<dbReference type="Gene3D" id="3.40.50.720">
    <property type="entry name" value="NAD(P)-binding Rossmann-like Domain"/>
    <property type="match status" value="1"/>
</dbReference>
<evidence type="ECO:0000256" key="5">
    <source>
        <dbReference type="ARBA" id="ARBA00023027"/>
    </source>
</evidence>
<keyword evidence="3 6" id="KW-0862">Zinc</keyword>
<gene>
    <name evidence="8" type="ORF">HY834_10820</name>
</gene>
<accession>A0A933L3N4</accession>
<dbReference type="Proteomes" id="UP000782610">
    <property type="component" value="Unassembled WGS sequence"/>
</dbReference>
<dbReference type="InterPro" id="IPR013149">
    <property type="entry name" value="ADH-like_C"/>
</dbReference>
<keyword evidence="2 6" id="KW-0479">Metal-binding</keyword>